<feature type="domain" description="Peptidase S9 prolyl oligopeptidase catalytic" evidence="7">
    <location>
        <begin position="336"/>
        <end position="545"/>
    </location>
</feature>
<dbReference type="InterPro" id="IPR001375">
    <property type="entry name" value="Peptidase_S9_cat"/>
</dbReference>
<dbReference type="GO" id="GO:0070012">
    <property type="term" value="F:oligopeptidase activity"/>
    <property type="evidence" value="ECO:0007669"/>
    <property type="project" value="TreeGrafter"/>
</dbReference>
<dbReference type="SUPFAM" id="SSF53474">
    <property type="entry name" value="alpha/beta-Hydrolases"/>
    <property type="match status" value="1"/>
</dbReference>
<name>A0A1F5VHN3_9BACT</name>
<accession>A0A1F5VHN3</accession>
<dbReference type="EMBL" id="MFGW01000171">
    <property type="protein sequence ID" value="OGF62977.1"/>
    <property type="molecule type" value="Genomic_DNA"/>
</dbReference>
<dbReference type="AlphaFoldDB" id="A0A1F5VHN3"/>
<dbReference type="SUPFAM" id="SSF50993">
    <property type="entry name" value="Peptidase/esterase 'gauge' domain"/>
    <property type="match status" value="1"/>
</dbReference>
<dbReference type="PRINTS" id="PR00862">
    <property type="entry name" value="PROLIGOPTASE"/>
</dbReference>
<dbReference type="FunFam" id="3.40.50.1820:FF:000005">
    <property type="entry name" value="Prolyl endopeptidase"/>
    <property type="match status" value="1"/>
</dbReference>
<dbReference type="InterPro" id="IPR029058">
    <property type="entry name" value="AB_hydrolase_fold"/>
</dbReference>
<dbReference type="InterPro" id="IPR051167">
    <property type="entry name" value="Prolyl_oligopep/macrocyclase"/>
</dbReference>
<dbReference type="Pfam" id="PF02897">
    <property type="entry name" value="Peptidase_S9_N"/>
    <property type="match status" value="1"/>
</dbReference>
<dbReference type="PANTHER" id="PTHR42881:SF2">
    <property type="entry name" value="PROLYL ENDOPEPTIDASE"/>
    <property type="match status" value="1"/>
</dbReference>
<sequence length="551" mass="60963">MSSEGSESGDVHIFEAGIGKQIDVIIERVNGGTAGGSLAWIPDNSGFYYTRYPREGERSDENLSFYQQVWFHKLGSIPEEDSYVAGKDFPRIAEIQIDVEPVSGNALLTVQYGDSGKFAFYLVDPDKTVKQLYNYEDGVAEAIFGSPKSLYLISKKNAPRKKILRIDLAHPGLDKAQIIIPEGKDTIIDSFGITSRFIATKSYLYIPYQLGGPSEIQVFDHDGNQEANPAIPAFSNIHEVTALDGDEILYSFSSYITPKEWNLFNPANGKTKKTRFIIKSPVDFSDTEVVREYATSKDGTKIPVNIIRKKDTKLDSSSPVLLSGYGGFDVSVTPRFNPVMRIWIEKGGVYAVAIIRGGGEYGEEWHKAGMLTKKQNCFDDFAAVMKFLIDSGYTKPDLLTITGGSNGGLLMGAMITQHPDLFKATVSFVGLYDMVHMEQSPNGQFNIPEYGTVKDPEQFKAMYDYSPYHHVKDGTAYPEILFMTGANDPRVDPMHSRKMTARLQAATSSKNPILLRTSSGTGHGIGTPLSETIEELTAMYSFLIEGVKARH</sequence>
<evidence type="ECO:0000256" key="4">
    <source>
        <dbReference type="ARBA" id="ARBA00022670"/>
    </source>
</evidence>
<evidence type="ECO:0000256" key="5">
    <source>
        <dbReference type="ARBA" id="ARBA00022801"/>
    </source>
</evidence>
<dbReference type="Proteomes" id="UP000178943">
    <property type="component" value="Unassembled WGS sequence"/>
</dbReference>
<keyword evidence="6" id="KW-0720">Serine protease</keyword>
<dbReference type="GO" id="GO:0004252">
    <property type="term" value="F:serine-type endopeptidase activity"/>
    <property type="evidence" value="ECO:0007669"/>
    <property type="project" value="UniProtKB-EC"/>
</dbReference>
<comment type="caution">
    <text evidence="9">The sequence shown here is derived from an EMBL/GenBank/DDBJ whole genome shotgun (WGS) entry which is preliminary data.</text>
</comment>
<proteinExistence type="inferred from homology"/>
<dbReference type="GO" id="GO:0006508">
    <property type="term" value="P:proteolysis"/>
    <property type="evidence" value="ECO:0007669"/>
    <property type="project" value="UniProtKB-KW"/>
</dbReference>
<dbReference type="EC" id="3.4.21.26" evidence="3"/>
<dbReference type="GO" id="GO:0005829">
    <property type="term" value="C:cytosol"/>
    <property type="evidence" value="ECO:0007669"/>
    <property type="project" value="TreeGrafter"/>
</dbReference>
<reference evidence="9 10" key="1">
    <citation type="journal article" date="2016" name="Nat. Commun.">
        <title>Thousands of microbial genomes shed light on interconnected biogeochemical processes in an aquifer system.</title>
        <authorList>
            <person name="Anantharaman K."/>
            <person name="Brown C.T."/>
            <person name="Hug L.A."/>
            <person name="Sharon I."/>
            <person name="Castelle C.J."/>
            <person name="Probst A.J."/>
            <person name="Thomas B.C."/>
            <person name="Singh A."/>
            <person name="Wilkins M.J."/>
            <person name="Karaoz U."/>
            <person name="Brodie E.L."/>
            <person name="Williams K.H."/>
            <person name="Hubbard S.S."/>
            <person name="Banfield J.F."/>
        </authorList>
    </citation>
    <scope>NUCLEOTIDE SEQUENCE [LARGE SCALE GENOMIC DNA]</scope>
</reference>
<gene>
    <name evidence="9" type="ORF">A2Y62_04810</name>
</gene>
<dbReference type="PANTHER" id="PTHR42881">
    <property type="entry name" value="PROLYL ENDOPEPTIDASE"/>
    <property type="match status" value="1"/>
</dbReference>
<feature type="domain" description="Peptidase S9A N-terminal" evidence="8">
    <location>
        <begin position="2"/>
        <end position="274"/>
    </location>
</feature>
<dbReference type="InterPro" id="IPR023302">
    <property type="entry name" value="Pept_S9A_N"/>
</dbReference>
<dbReference type="InterPro" id="IPR002470">
    <property type="entry name" value="Peptidase_S9A"/>
</dbReference>
<evidence type="ECO:0000256" key="6">
    <source>
        <dbReference type="ARBA" id="ARBA00022825"/>
    </source>
</evidence>
<comment type="similarity">
    <text evidence="2">Belongs to the peptidase S9A family.</text>
</comment>
<dbReference type="Gene3D" id="3.40.50.1820">
    <property type="entry name" value="alpha/beta hydrolase"/>
    <property type="match status" value="1"/>
</dbReference>
<keyword evidence="4" id="KW-0645">Protease</keyword>
<dbReference type="STRING" id="1817863.A2Y62_04810"/>
<protein>
    <recommendedName>
        <fullName evidence="3">prolyl oligopeptidase</fullName>
        <ecNumber evidence="3">3.4.21.26</ecNumber>
    </recommendedName>
</protein>
<organism evidence="9 10">
    <name type="scientific">Candidatus Fischerbacteria bacterium RBG_13_37_8</name>
    <dbReference type="NCBI Taxonomy" id="1817863"/>
    <lineage>
        <taxon>Bacteria</taxon>
        <taxon>Candidatus Fischeribacteriota</taxon>
    </lineage>
</organism>
<evidence type="ECO:0000313" key="10">
    <source>
        <dbReference type="Proteomes" id="UP000178943"/>
    </source>
</evidence>
<dbReference type="Gene3D" id="2.130.10.120">
    <property type="entry name" value="Prolyl oligopeptidase, N-terminal domain"/>
    <property type="match status" value="1"/>
</dbReference>
<evidence type="ECO:0000256" key="1">
    <source>
        <dbReference type="ARBA" id="ARBA00001070"/>
    </source>
</evidence>
<keyword evidence="5" id="KW-0378">Hydrolase</keyword>
<dbReference type="Pfam" id="PF00326">
    <property type="entry name" value="Peptidase_S9"/>
    <property type="match status" value="1"/>
</dbReference>
<evidence type="ECO:0000313" key="9">
    <source>
        <dbReference type="EMBL" id="OGF62977.1"/>
    </source>
</evidence>
<evidence type="ECO:0000259" key="7">
    <source>
        <dbReference type="Pfam" id="PF00326"/>
    </source>
</evidence>
<evidence type="ECO:0000259" key="8">
    <source>
        <dbReference type="Pfam" id="PF02897"/>
    </source>
</evidence>
<evidence type="ECO:0000256" key="2">
    <source>
        <dbReference type="ARBA" id="ARBA00005228"/>
    </source>
</evidence>
<comment type="catalytic activity">
    <reaction evidence="1">
        <text>Hydrolysis of Pro-|-Xaa &gt;&gt; Ala-|-Xaa in oligopeptides.</text>
        <dbReference type="EC" id="3.4.21.26"/>
    </reaction>
</comment>
<evidence type="ECO:0000256" key="3">
    <source>
        <dbReference type="ARBA" id="ARBA00011897"/>
    </source>
</evidence>